<dbReference type="AlphaFoldDB" id="A0A0V8RU34"/>
<evidence type="ECO:0000256" key="3">
    <source>
        <dbReference type="ARBA" id="ARBA00022989"/>
    </source>
</evidence>
<protein>
    <recommendedName>
        <fullName evidence="8">Steroid 5-alpha reductase C-terminal domain-containing protein</fullName>
    </recommendedName>
</protein>
<dbReference type="Pfam" id="PF04191">
    <property type="entry name" value="PEMT"/>
    <property type="match status" value="1"/>
</dbReference>
<dbReference type="RefSeq" id="WP_058370249.1">
    <property type="nucleotide sequence ID" value="NZ_LNTB01000001.1"/>
</dbReference>
<evidence type="ECO:0000313" key="7">
    <source>
        <dbReference type="Proteomes" id="UP000053352"/>
    </source>
</evidence>
<accession>A0A0V8RU34</accession>
<dbReference type="EMBL" id="LNTB01000001">
    <property type="protein sequence ID" value="KSW11574.1"/>
    <property type="molecule type" value="Genomic_DNA"/>
</dbReference>
<evidence type="ECO:0000256" key="2">
    <source>
        <dbReference type="ARBA" id="ARBA00022692"/>
    </source>
</evidence>
<sequence length="174" mass="18598">MRISNAVRGLAWLAMIAALPLAGRALRAGCCCPLACRAAGALLLLVVLRAAAVTGRYLAVYGKSSPGRGFGELDRLVTVGPYSCMRHPMHFFLAWLPLGVALLLAEPGAVALAVAEAVLVLALAVVLDERESLERFGEAYLEYRRRVPAFNPQPRCLAKALGPRPPRRGRGKGL</sequence>
<keyword evidence="4 5" id="KW-0472">Membrane</keyword>
<dbReference type="Gene3D" id="1.20.120.1630">
    <property type="match status" value="1"/>
</dbReference>
<gene>
    <name evidence="6" type="ORF">CF15_01700</name>
</gene>
<proteinExistence type="predicted"/>
<comment type="subcellular location">
    <subcellularLocation>
        <location evidence="1">Endomembrane system</location>
        <topology evidence="1">Multi-pass membrane protein</topology>
    </subcellularLocation>
</comment>
<evidence type="ECO:0000313" key="6">
    <source>
        <dbReference type="EMBL" id="KSW11574.1"/>
    </source>
</evidence>
<feature type="transmembrane region" description="Helical" evidence="5">
    <location>
        <begin position="38"/>
        <end position="59"/>
    </location>
</feature>
<keyword evidence="3 5" id="KW-1133">Transmembrane helix</keyword>
<comment type="caution">
    <text evidence="6">The sequence shown here is derived from an EMBL/GenBank/DDBJ whole genome shotgun (WGS) entry which is preliminary data.</text>
</comment>
<dbReference type="OrthoDB" id="148346at2157"/>
<reference evidence="6 7" key="1">
    <citation type="submission" date="2015-11" db="EMBL/GenBank/DDBJ databases">
        <title>Genome sequence of Pyrodictium occultum PL-19, a marine hyperthermophilic archaeon isolated from Volcano, Italy.</title>
        <authorList>
            <person name="Utturkar S."/>
            <person name="Huber H."/>
            <person name="Leptihn S."/>
            <person name="Brown S."/>
            <person name="Stetter K.O."/>
            <person name="Podar M."/>
        </authorList>
    </citation>
    <scope>NUCLEOTIDE SEQUENCE [LARGE SCALE GENOMIC DNA]</scope>
    <source>
        <strain evidence="6 7">PL-19</strain>
    </source>
</reference>
<evidence type="ECO:0000256" key="1">
    <source>
        <dbReference type="ARBA" id="ARBA00004127"/>
    </source>
</evidence>
<dbReference type="Proteomes" id="UP000053352">
    <property type="component" value="Unassembled WGS sequence"/>
</dbReference>
<dbReference type="STRING" id="2309.CF15_01700"/>
<dbReference type="GO" id="GO:0012505">
    <property type="term" value="C:endomembrane system"/>
    <property type="evidence" value="ECO:0007669"/>
    <property type="project" value="UniProtKB-SubCell"/>
</dbReference>
<organism evidence="6 7">
    <name type="scientific">Pyrodictium occultum</name>
    <dbReference type="NCBI Taxonomy" id="2309"/>
    <lineage>
        <taxon>Archaea</taxon>
        <taxon>Thermoproteota</taxon>
        <taxon>Thermoprotei</taxon>
        <taxon>Desulfurococcales</taxon>
        <taxon>Pyrodictiaceae</taxon>
        <taxon>Pyrodictium</taxon>
    </lineage>
</organism>
<evidence type="ECO:0000256" key="5">
    <source>
        <dbReference type="SAM" id="Phobius"/>
    </source>
</evidence>
<dbReference type="InterPro" id="IPR007318">
    <property type="entry name" value="Phopholipid_MeTrfase"/>
</dbReference>
<keyword evidence="2 5" id="KW-0812">Transmembrane</keyword>
<evidence type="ECO:0000256" key="4">
    <source>
        <dbReference type="ARBA" id="ARBA00023136"/>
    </source>
</evidence>
<name>A0A0V8RU34_PYROC</name>
<feature type="transmembrane region" description="Helical" evidence="5">
    <location>
        <begin position="88"/>
        <end position="104"/>
    </location>
</feature>
<keyword evidence="7" id="KW-1185">Reference proteome</keyword>
<evidence type="ECO:0008006" key="8">
    <source>
        <dbReference type="Google" id="ProtNLM"/>
    </source>
</evidence>